<dbReference type="EMBL" id="LXQC01000046">
    <property type="protein sequence ID" value="TFE72058.1"/>
    <property type="molecule type" value="Genomic_DNA"/>
</dbReference>
<name>A0A4Y8PJI1_9BACT</name>
<keyword evidence="2" id="KW-1185">Reference proteome</keyword>
<protein>
    <submittedName>
        <fullName evidence="1">Uncharacterized protein</fullName>
    </submittedName>
</protein>
<comment type="caution">
    <text evidence="1">The sequence shown here is derived from an EMBL/GenBank/DDBJ whole genome shotgun (WGS) entry which is preliminary data.</text>
</comment>
<gene>
    <name evidence="1" type="ORF">A7Q10_03875</name>
</gene>
<organism evidence="1 2">
    <name type="scientific">Methylacidiphilum caldifontis</name>
    <dbReference type="NCBI Taxonomy" id="2795386"/>
    <lineage>
        <taxon>Bacteria</taxon>
        <taxon>Pseudomonadati</taxon>
        <taxon>Verrucomicrobiota</taxon>
        <taxon>Methylacidiphilae</taxon>
        <taxon>Methylacidiphilales</taxon>
        <taxon>Methylacidiphilaceae</taxon>
        <taxon>Methylacidiphilum (ex Ratnadevi et al. 2023)</taxon>
    </lineage>
</organism>
<dbReference type="RefSeq" id="WP_134439098.1">
    <property type="nucleotide sequence ID" value="NZ_LXQC01000046.1"/>
</dbReference>
<reference evidence="1 2" key="1">
    <citation type="submission" date="2016-05" db="EMBL/GenBank/DDBJ databases">
        <title>Diversity and Homogeneity among Thermoacidophilic Verrucomicrobia Methanotrophs Linked with Geographical Origin.</title>
        <authorList>
            <person name="Erikstad H.-A."/>
            <person name="Smestad N.B."/>
            <person name="Ceballos R.M."/>
            <person name="Birkeland N.-K."/>
        </authorList>
    </citation>
    <scope>NUCLEOTIDE SEQUENCE [LARGE SCALE GENOMIC DNA]</scope>
    <source>
        <strain evidence="1 2">Phi</strain>
    </source>
</reference>
<proteinExistence type="predicted"/>
<dbReference type="OrthoDB" id="9816036at2"/>
<dbReference type="AlphaFoldDB" id="A0A4Y8PJI1"/>
<sequence length="76" mass="9230">MDANQPIKDLGSFLTRVKEIRKEWKLEPDEELWFRGEDKLYDTYLAPKIYRSLLVNKKKKNQNNNFIKKNLIKNFL</sequence>
<evidence type="ECO:0000313" key="1">
    <source>
        <dbReference type="EMBL" id="TFE72058.1"/>
    </source>
</evidence>
<accession>A0A4Y8PJI1</accession>
<dbReference type="Proteomes" id="UP000297713">
    <property type="component" value="Unassembled WGS sequence"/>
</dbReference>
<evidence type="ECO:0000313" key="2">
    <source>
        <dbReference type="Proteomes" id="UP000297713"/>
    </source>
</evidence>